<proteinExistence type="predicted"/>
<reference evidence="1 2" key="1">
    <citation type="journal article" date="2015" name="G3 (Bethesda)">
        <title>Insights into Ongoing Evolution of the Hexachlorocyclohexane Catabolic Pathway from Comparative Genomics of Ten Sphingomonadaceae Strains.</title>
        <authorList>
            <person name="Pearce S.L."/>
            <person name="Oakeshott J.G."/>
            <person name="Pandey G."/>
        </authorList>
    </citation>
    <scope>NUCLEOTIDE SEQUENCE [LARGE SCALE GENOMIC DNA]</scope>
    <source>
        <strain evidence="1 2">LL02</strain>
    </source>
</reference>
<evidence type="ECO:0000313" key="2">
    <source>
        <dbReference type="Proteomes" id="UP000052268"/>
    </source>
</evidence>
<organism evidence="1 2">
    <name type="scientific">Novosphingobium barchaimii LL02</name>
    <dbReference type="NCBI Taxonomy" id="1114963"/>
    <lineage>
        <taxon>Bacteria</taxon>
        <taxon>Pseudomonadati</taxon>
        <taxon>Pseudomonadota</taxon>
        <taxon>Alphaproteobacteria</taxon>
        <taxon>Sphingomonadales</taxon>
        <taxon>Sphingomonadaceae</taxon>
        <taxon>Novosphingobium</taxon>
    </lineage>
</organism>
<gene>
    <name evidence="1" type="ORF">V474_08275</name>
</gene>
<comment type="caution">
    <text evidence="1">The sequence shown here is derived from an EMBL/GenBank/DDBJ whole genome shotgun (WGS) entry which is preliminary data.</text>
</comment>
<dbReference type="Proteomes" id="UP000052268">
    <property type="component" value="Unassembled WGS sequence"/>
</dbReference>
<sequence length="287" mass="30170">MVKGLDAAPRMVPIRAQETLKLEHTALPNTFQQSGAGQLADAGGEGLSLLFRAGTRPGAQDIARVIESSQAAGALARVSHMPESDEGWLELLANGLTFDVRGLAPASPVPITAPGYTFGFEFEDATQGLFEAVELLPSGHIAAGGRLQPVLRTMMGLAADLGLHLPVTGVAWGPAQTLMEPRYFSRMVLGWLSGGTFPALGLTALVRGTDGSIASQGLAHFTGQEMQIEGRAGESPADTVKLAIRVVDHLVRQGRIAEPMRIGTGPGALLLEPSQVGKLVLVWRESL</sequence>
<name>A0A0J7Y6D1_9SPHN</name>
<evidence type="ECO:0000313" key="1">
    <source>
        <dbReference type="EMBL" id="KMS59202.1"/>
    </source>
</evidence>
<dbReference type="PATRIC" id="fig|1114963.3.peg.552"/>
<keyword evidence="2" id="KW-1185">Reference proteome</keyword>
<accession>A0A0J7Y6D1</accession>
<protein>
    <submittedName>
        <fullName evidence="1">Uncharacterized protein</fullName>
    </submittedName>
</protein>
<dbReference type="EMBL" id="JACU01000002">
    <property type="protein sequence ID" value="KMS59202.1"/>
    <property type="molecule type" value="Genomic_DNA"/>
</dbReference>
<dbReference type="AlphaFoldDB" id="A0A0J7Y6D1"/>